<feature type="region of interest" description="Disordered" evidence="1">
    <location>
        <begin position="24"/>
        <end position="75"/>
    </location>
</feature>
<protein>
    <submittedName>
        <fullName evidence="2">Uncharacterized protein</fullName>
    </submittedName>
</protein>
<dbReference type="AlphaFoldDB" id="A0A6D2K107"/>
<keyword evidence="3" id="KW-1185">Reference proteome</keyword>
<gene>
    <name evidence="2" type="ORF">MERR_LOCUS29085</name>
</gene>
<accession>A0A6D2K107</accession>
<dbReference type="EMBL" id="CACVBM020001254">
    <property type="protein sequence ID" value="CAA7041850.1"/>
    <property type="molecule type" value="Genomic_DNA"/>
</dbReference>
<proteinExistence type="predicted"/>
<evidence type="ECO:0000256" key="1">
    <source>
        <dbReference type="SAM" id="MobiDB-lite"/>
    </source>
</evidence>
<feature type="compositionally biased region" description="Polar residues" evidence="1">
    <location>
        <begin position="32"/>
        <end position="50"/>
    </location>
</feature>
<sequence>MDPQSCTHLDFRLKRGEIGLKMMNLTKDTKNSDAAATNDDSGSETTTNQPRIDRPTPQISSPLQTRHKTTKQRKEEAAAQLLFKTQGFTP</sequence>
<evidence type="ECO:0000313" key="3">
    <source>
        <dbReference type="Proteomes" id="UP000467841"/>
    </source>
</evidence>
<organism evidence="2 3">
    <name type="scientific">Microthlaspi erraticum</name>
    <dbReference type="NCBI Taxonomy" id="1685480"/>
    <lineage>
        <taxon>Eukaryota</taxon>
        <taxon>Viridiplantae</taxon>
        <taxon>Streptophyta</taxon>
        <taxon>Embryophyta</taxon>
        <taxon>Tracheophyta</taxon>
        <taxon>Spermatophyta</taxon>
        <taxon>Magnoliopsida</taxon>
        <taxon>eudicotyledons</taxon>
        <taxon>Gunneridae</taxon>
        <taxon>Pentapetalae</taxon>
        <taxon>rosids</taxon>
        <taxon>malvids</taxon>
        <taxon>Brassicales</taxon>
        <taxon>Brassicaceae</taxon>
        <taxon>Coluteocarpeae</taxon>
        <taxon>Microthlaspi</taxon>
    </lineage>
</organism>
<comment type="caution">
    <text evidence="2">The sequence shown here is derived from an EMBL/GenBank/DDBJ whole genome shotgun (WGS) entry which is preliminary data.</text>
</comment>
<dbReference type="Proteomes" id="UP000467841">
    <property type="component" value="Unassembled WGS sequence"/>
</dbReference>
<reference evidence="2" key="1">
    <citation type="submission" date="2020-01" db="EMBL/GenBank/DDBJ databases">
        <authorList>
            <person name="Mishra B."/>
        </authorList>
    </citation>
    <scope>NUCLEOTIDE SEQUENCE [LARGE SCALE GENOMIC DNA]</scope>
</reference>
<name>A0A6D2K107_9BRAS</name>
<evidence type="ECO:0000313" key="2">
    <source>
        <dbReference type="EMBL" id="CAA7041850.1"/>
    </source>
</evidence>